<feature type="region of interest" description="Disordered" evidence="3">
    <location>
        <begin position="182"/>
        <end position="206"/>
    </location>
</feature>
<dbReference type="SUPFAM" id="SSF51735">
    <property type="entry name" value="NAD(P)-binding Rossmann-fold domains"/>
    <property type="match status" value="1"/>
</dbReference>
<protein>
    <submittedName>
        <fullName evidence="4">Short-chain dehydrogenase/reductase SDR</fullName>
    </submittedName>
</protein>
<dbReference type="Gene3D" id="3.40.50.720">
    <property type="entry name" value="NAD(P)-binding Rossmann-like Domain"/>
    <property type="match status" value="1"/>
</dbReference>
<dbReference type="InterPro" id="IPR036291">
    <property type="entry name" value="NAD(P)-bd_dom_sf"/>
</dbReference>
<dbReference type="eggNOG" id="COG1028">
    <property type="taxonomic scope" value="Bacteria"/>
</dbReference>
<dbReference type="EMBL" id="CP000750">
    <property type="protein sequence ID" value="ABS04175.1"/>
    <property type="molecule type" value="Genomic_DNA"/>
</dbReference>
<evidence type="ECO:0000313" key="5">
    <source>
        <dbReference type="Proteomes" id="UP000001116"/>
    </source>
</evidence>
<dbReference type="Proteomes" id="UP000001116">
    <property type="component" value="Chromosome"/>
</dbReference>
<sequence length="242" mass="24249">MARGALLRPTGRMTGMDLDLESRVVLVAGGRGCIGSAVVQRLRAEGARVVVASRNPGPGGVVLDLQDQDSIDAAVRGVLDEHGRIDGLVVSAAPSARTLDPARNSDPVQIAQAVDAKALGFLRLAGAVVPAMQAAGFGRVVGISGQNAYLTGNTTGAVRNAALIIAAKNLADELAGSGVTVNTVNPGPVTDHPSVDVPRGGPGESSPEQIAAVVTFLVSPVAAAVSGEAVAVGHRVRGVLAL</sequence>
<dbReference type="AlphaFoldDB" id="A6WBI6"/>
<dbReference type="GO" id="GO:0016491">
    <property type="term" value="F:oxidoreductase activity"/>
    <property type="evidence" value="ECO:0007669"/>
    <property type="project" value="UniProtKB-KW"/>
</dbReference>
<evidence type="ECO:0000256" key="1">
    <source>
        <dbReference type="ARBA" id="ARBA00006484"/>
    </source>
</evidence>
<comment type="similarity">
    <text evidence="1">Belongs to the short-chain dehydrogenases/reductases (SDR) family.</text>
</comment>
<dbReference type="PANTHER" id="PTHR43943">
    <property type="entry name" value="DEHYDROGENASE/REDUCTASE (SDR FAMILY) MEMBER 4"/>
    <property type="match status" value="1"/>
</dbReference>
<dbReference type="KEGG" id="kra:Krad_2703"/>
<dbReference type="HOGENOM" id="CLU_010194_1_2_11"/>
<keyword evidence="5" id="KW-1185">Reference proteome</keyword>
<evidence type="ECO:0000256" key="2">
    <source>
        <dbReference type="ARBA" id="ARBA00023002"/>
    </source>
</evidence>
<reference evidence="5" key="1">
    <citation type="journal article" date="2008" name="PLoS ONE">
        <title>Survival in nuclear waste, extreme resistance, and potential applications gleaned from the genome sequence of Kineococcus radiotolerans SRS30216.</title>
        <authorList>
            <person name="Bagwell C.E."/>
            <person name="Bhat S."/>
            <person name="Hawkins G.M."/>
            <person name="Smith B.W."/>
            <person name="Biswas T."/>
            <person name="Hoover T.R."/>
            <person name="Saunders E."/>
            <person name="Han C.S."/>
            <person name="Tsodikov O.V."/>
            <person name="Shimkets L.J."/>
        </authorList>
    </citation>
    <scope>NUCLEOTIDE SEQUENCE [LARGE SCALE GENOMIC DNA]</scope>
    <source>
        <strain evidence="5">ATCC BAA-149 / DSM 14245 / SRS30216</strain>
    </source>
</reference>
<dbReference type="STRING" id="266940.Krad_2703"/>
<organism evidence="4 5">
    <name type="scientific">Kineococcus radiotolerans (strain ATCC BAA-149 / DSM 14245 / SRS30216)</name>
    <dbReference type="NCBI Taxonomy" id="266940"/>
    <lineage>
        <taxon>Bacteria</taxon>
        <taxon>Bacillati</taxon>
        <taxon>Actinomycetota</taxon>
        <taxon>Actinomycetes</taxon>
        <taxon>Kineosporiales</taxon>
        <taxon>Kineosporiaceae</taxon>
        <taxon>Kineococcus</taxon>
    </lineage>
</organism>
<dbReference type="InterPro" id="IPR002347">
    <property type="entry name" value="SDR_fam"/>
</dbReference>
<evidence type="ECO:0000313" key="4">
    <source>
        <dbReference type="EMBL" id="ABS04175.1"/>
    </source>
</evidence>
<accession>A6WBI6</accession>
<proteinExistence type="inferred from homology"/>
<dbReference type="Pfam" id="PF13561">
    <property type="entry name" value="adh_short_C2"/>
    <property type="match status" value="1"/>
</dbReference>
<dbReference type="PRINTS" id="PR00081">
    <property type="entry name" value="GDHRDH"/>
</dbReference>
<gene>
    <name evidence="4" type="ordered locus">Krad_2703</name>
</gene>
<keyword evidence="2" id="KW-0560">Oxidoreductase</keyword>
<name>A6WBI6_KINRD</name>
<evidence type="ECO:0000256" key="3">
    <source>
        <dbReference type="SAM" id="MobiDB-lite"/>
    </source>
</evidence>
<dbReference type="PANTHER" id="PTHR43943:SF17">
    <property type="entry name" value="3-PHENYLPROPIONATE-DIHYDRODIOL_CINNAMIC ACID-DIHYDRODIOL DEHYDROGENASE"/>
    <property type="match status" value="1"/>
</dbReference>